<reference evidence="1" key="1">
    <citation type="submission" date="2021-06" db="EMBL/GenBank/DDBJ databases">
        <title>Description of novel taxa of the family Lachnospiraceae.</title>
        <authorList>
            <person name="Chaplin A.V."/>
            <person name="Sokolova S.R."/>
            <person name="Pikina A.P."/>
            <person name="Korzhanova M."/>
            <person name="Belova V."/>
            <person name="Korostin D."/>
            <person name="Efimov B.A."/>
        </authorList>
    </citation>
    <scope>NUCLEOTIDE SEQUENCE</scope>
    <source>
        <strain evidence="1">ASD5720</strain>
    </source>
</reference>
<dbReference type="EMBL" id="JAHQCW010000004">
    <property type="protein sequence ID" value="MBU9735629.1"/>
    <property type="molecule type" value="Genomic_DNA"/>
</dbReference>
<proteinExistence type="predicted"/>
<gene>
    <name evidence="1" type="primary">yyaC</name>
    <name evidence="1" type="ORF">KTH89_03705</name>
</gene>
<dbReference type="NCBIfam" id="TIGR02841">
    <property type="entry name" value="spore_YyaC"/>
    <property type="match status" value="1"/>
</dbReference>
<evidence type="ECO:0000313" key="2">
    <source>
        <dbReference type="Proteomes" id="UP000712157"/>
    </source>
</evidence>
<accession>A0A949JVX8</accession>
<dbReference type="AlphaFoldDB" id="A0A949JVX8"/>
<dbReference type="InterPro" id="IPR023430">
    <property type="entry name" value="Pept_HybD-like_dom_sf"/>
</dbReference>
<keyword evidence="1" id="KW-0378">Hydrolase</keyword>
<keyword evidence="2" id="KW-1185">Reference proteome</keyword>
<name>A0A949JVX8_9FIRM</name>
<organism evidence="1 2">
    <name type="scientific">Diplocloster agilis</name>
    <dbReference type="NCBI Taxonomy" id="2850323"/>
    <lineage>
        <taxon>Bacteria</taxon>
        <taxon>Bacillati</taxon>
        <taxon>Bacillota</taxon>
        <taxon>Clostridia</taxon>
        <taxon>Lachnospirales</taxon>
        <taxon>Lachnospiraceae</taxon>
        <taxon>Diplocloster</taxon>
    </lineage>
</organism>
<dbReference type="GO" id="GO:0006508">
    <property type="term" value="P:proteolysis"/>
    <property type="evidence" value="ECO:0007669"/>
    <property type="project" value="UniProtKB-KW"/>
</dbReference>
<comment type="caution">
    <text evidence="1">The sequence shown here is derived from an EMBL/GenBank/DDBJ whole genome shotgun (WGS) entry which is preliminary data.</text>
</comment>
<dbReference type="Proteomes" id="UP000712157">
    <property type="component" value="Unassembled WGS sequence"/>
</dbReference>
<dbReference type="Pfam" id="PF06866">
    <property type="entry name" value="DUF1256"/>
    <property type="match status" value="1"/>
</dbReference>
<dbReference type="RefSeq" id="WP_158342264.1">
    <property type="nucleotide sequence ID" value="NZ_JAHQCW010000004.1"/>
</dbReference>
<dbReference type="GO" id="GO:0008233">
    <property type="term" value="F:peptidase activity"/>
    <property type="evidence" value="ECO:0007669"/>
    <property type="project" value="UniProtKB-KW"/>
</dbReference>
<protein>
    <submittedName>
        <fullName evidence="1">Spore protease YyaC</fullName>
    </submittedName>
</protein>
<evidence type="ECO:0000313" key="1">
    <source>
        <dbReference type="EMBL" id="MBU9735629.1"/>
    </source>
</evidence>
<dbReference type="SUPFAM" id="SSF53163">
    <property type="entry name" value="HybD-like"/>
    <property type="match status" value="1"/>
</dbReference>
<sequence>MRPKSSDTVYYINPKGMRAVNRFCGTLQKLVKETGGSGRPIVFVCIGSDRVTGDSLGPLIGYKLNKSPFASRFIIYGTLEYPVHALNLDETIGHIKSTHPGALVIAIDASLGSPGHLGYVTLGKGSLRPGAGVDKDLAEIGDIFITGIVNVSGSMEQLLLQTTRLSVVMQMADFISSGILAAAKKPLLATAIYDEVWGIQDLHFSE</sequence>
<keyword evidence="1" id="KW-0645">Protease</keyword>
<dbReference type="InterPro" id="IPR009665">
    <property type="entry name" value="YyaC"/>
</dbReference>